<dbReference type="InterPro" id="IPR006530">
    <property type="entry name" value="YD"/>
</dbReference>
<feature type="chain" id="PRO_5047370781" evidence="3">
    <location>
        <begin position="26"/>
        <end position="1469"/>
    </location>
</feature>
<dbReference type="InterPro" id="IPR050708">
    <property type="entry name" value="T6SS_VgrG/RHS"/>
</dbReference>
<evidence type="ECO:0000259" key="4">
    <source>
        <dbReference type="Pfam" id="PF20148"/>
    </source>
</evidence>
<feature type="compositionally biased region" description="Gly residues" evidence="2">
    <location>
        <begin position="59"/>
        <end position="78"/>
    </location>
</feature>
<reference evidence="6" key="2">
    <citation type="submission" date="2022-01" db="EMBL/GenBank/DDBJ databases">
        <authorList>
            <person name="Zhou L.Y."/>
        </authorList>
    </citation>
    <scope>NUCLEOTIDE SEQUENCE</scope>
    <source>
        <strain evidence="6">TLK-CK17</strain>
    </source>
</reference>
<accession>A0ABS9HW28</accession>
<evidence type="ECO:0000313" key="7">
    <source>
        <dbReference type="Proteomes" id="UP001430796"/>
    </source>
</evidence>
<evidence type="ECO:0000256" key="3">
    <source>
        <dbReference type="SAM" id="SignalP"/>
    </source>
</evidence>
<gene>
    <name evidence="6" type="ORF">L3V18_15105</name>
</gene>
<sequence>MSARAFIAVSAFFLASFFPSGVAQAGVTCYVHYSDYYSNGDKIATYFDGRSCERTYDGGVRGGRGHGGNEGGHGGGGSELEQNGGIKNDNGLAVAPAPGTTCPKSAVSDAPITSGNPIVLSTGNKIEPEQDFATSGEMALHLKRTYNHYWEGVGLFGKHWVSNFDYFLTFGSTAINACFPRPGGGACQIGTNTVIYAWRPDGRIIKFIKGTDGVFYEDKPSPIAKIVNNGSSFTLYAEDNLVETYGTTGRIHEVVSEHGIKWTYTYNGTYPTRVTHTSGRYVEFTWSNGQLTAVRDPAGNQHGYSYTANQFGTGLHRLAASARPGTPATTMAYHYEYSTYPGALTGKSFNGVRFSTFAYNSSGYATQSKHGSNERFTFGYTAGANGLLTVVETNPLGKKTTYTFENGRPRTITGQPSTYCPSTMYSETTYDSNGYPQLKSDFNGNDTTFTYNAKGQLTQKVEGYGTAAARKTTYAWDAAKNRITSMTVSGTASGTNHVRTSYTYTADNRVASVTVTNLSANGVANQSRTTTYTYTKHTNGMIATITVDGPIPGSGDAVVSGYDGVGNLIWVKNSLGHIRRYSNHNGLGQPGRITDVNGAVTDFTYDSRNRVTKVRTYYNGVAADTLYTYNGNGDLITVKTPDGMETKSEYDWSRRLTRTYIDSSGILAGDGIKEERRYTYDLASNVTKVQDYATEGHYETQFRFECLNPRGAPQSECNEPEYIPEQVWVVSPVLKYQALTDYDELSRPRASRGNNGSSSTYTYDDNGNIKTVTDAAGKKVTLTYDALDRVVASTDQVGKITRFEYNVAGQLTKVTDPRGRVTTYVRDGFGQIWAQHSPDTGTTMFEYDAAGQMMKMTRANGVATTFGYDSLGRLVNRTTNDKEHRFTYDTCTNGKGRLCQVWDWYGQLDYTYTPEGLLATQHQRIGGTAGFDQGYAYDNMGRLTGISYPGNVSVGYGYSYGRVKAVTATINGVAHTLASNINYRPLGAMAGLTYGNGLTHTRTFDTDGRLTGLYTQNGSTSEHVLTYLYDEVGRISKITNGLISGQTQSLTYDAVGRLLTTVGGNPSTNQSFSWDPNGNRLDQVRNGALTSHTTETASNRLMNLSGGRNLALQYDGNGNIIQEGSFRTYTYDAFNRLDTVTKGGVKTTYVFNALGQRVYKTQGAPKNTFYIYGPGGQLVAEKGGVTSGGTHHWRHYVWLGGELLGFIDDAASKHYVHNDHLGRPEHVTAQNKVRVWRANNYAFDTSIPQNDLGGVGSLNIRFPGQYYDAESGLHQNGFRDYDPYTGRYIQSDPIGLAGGANTYAYVGGNPVSKIDPAGLKAKCECTGNGVSINIPIEFKGDAVTPEIVATIISTIESTWSAPGFQVTVTQAKGWRANKITLVSGTGVSHVVGDSRGTWYTASDPWTYAHEAGHLMKFKFQGRYDMYDITSTNPRTSTPVPGWEGNIMGDYMGAVDDRVRDAIKAALDCD</sequence>
<reference evidence="6" key="1">
    <citation type="submission" date="2022-01" db="EMBL/GenBank/DDBJ databases">
        <title>Lysobacter chinensis sp. nov., a bacterium isolated from cow dung compost.</title>
        <authorList>
            <person name="Liu Y."/>
        </authorList>
    </citation>
    <scope>NUCLEOTIDE SEQUENCE</scope>
    <source>
        <strain evidence="6">TLK-CK17</strain>
    </source>
</reference>
<feature type="region of interest" description="Disordered" evidence="2">
    <location>
        <begin position="59"/>
        <end position="92"/>
    </location>
</feature>
<dbReference type="InterPro" id="IPR022385">
    <property type="entry name" value="Rhs_assc_core"/>
</dbReference>
<evidence type="ECO:0000256" key="1">
    <source>
        <dbReference type="ARBA" id="ARBA00022737"/>
    </source>
</evidence>
<dbReference type="InterPro" id="IPR031325">
    <property type="entry name" value="RHS_repeat"/>
</dbReference>
<dbReference type="EMBL" id="JAKJPO010000011">
    <property type="protein sequence ID" value="MCF7223105.1"/>
    <property type="molecule type" value="Genomic_DNA"/>
</dbReference>
<comment type="caution">
    <text evidence="6">The sequence shown here is derived from an EMBL/GenBank/DDBJ whole genome shotgun (WGS) entry which is preliminary data.</text>
</comment>
<feature type="domain" description="DUF6531" evidence="4">
    <location>
        <begin position="115"/>
        <end position="172"/>
    </location>
</feature>
<feature type="domain" description="Teneurin-like YD-shell" evidence="5">
    <location>
        <begin position="842"/>
        <end position="958"/>
    </location>
</feature>
<dbReference type="PANTHER" id="PTHR32305:SF15">
    <property type="entry name" value="PROTEIN RHSA-RELATED"/>
    <property type="match status" value="1"/>
</dbReference>
<dbReference type="NCBIfam" id="TIGR03696">
    <property type="entry name" value="Rhs_assc_core"/>
    <property type="match status" value="1"/>
</dbReference>
<feature type="domain" description="Teneurin-like YD-shell" evidence="5">
    <location>
        <begin position="244"/>
        <end position="404"/>
    </location>
</feature>
<dbReference type="InterPro" id="IPR045351">
    <property type="entry name" value="DUF6531"/>
</dbReference>
<feature type="signal peptide" evidence="3">
    <location>
        <begin position="1"/>
        <end position="25"/>
    </location>
</feature>
<dbReference type="Pfam" id="PF25023">
    <property type="entry name" value="TEN_YD-shell"/>
    <property type="match status" value="3"/>
</dbReference>
<organism evidence="6 7">
    <name type="scientific">Marilutibacter chinensis</name>
    <dbReference type="NCBI Taxonomy" id="2912247"/>
    <lineage>
        <taxon>Bacteria</taxon>
        <taxon>Pseudomonadati</taxon>
        <taxon>Pseudomonadota</taxon>
        <taxon>Gammaproteobacteria</taxon>
        <taxon>Lysobacterales</taxon>
        <taxon>Lysobacteraceae</taxon>
        <taxon>Marilutibacter</taxon>
    </lineage>
</organism>
<keyword evidence="3" id="KW-0732">Signal</keyword>
<proteinExistence type="predicted"/>
<keyword evidence="1" id="KW-0677">Repeat</keyword>
<evidence type="ECO:0000313" key="6">
    <source>
        <dbReference type="EMBL" id="MCF7223105.1"/>
    </source>
</evidence>
<dbReference type="PRINTS" id="PR00394">
    <property type="entry name" value="RHSPROTEIN"/>
</dbReference>
<dbReference type="RefSeq" id="WP_237055972.1">
    <property type="nucleotide sequence ID" value="NZ_JAKJPO010000011.1"/>
</dbReference>
<dbReference type="NCBIfam" id="TIGR01643">
    <property type="entry name" value="YD_repeat_2x"/>
    <property type="match status" value="5"/>
</dbReference>
<dbReference type="Gene3D" id="2.180.10.10">
    <property type="entry name" value="RHS repeat-associated core"/>
    <property type="match status" value="3"/>
</dbReference>
<dbReference type="Pfam" id="PF20148">
    <property type="entry name" value="DUF6531"/>
    <property type="match status" value="1"/>
</dbReference>
<dbReference type="Proteomes" id="UP001430796">
    <property type="component" value="Unassembled WGS sequence"/>
</dbReference>
<dbReference type="PANTHER" id="PTHR32305">
    <property type="match status" value="1"/>
</dbReference>
<feature type="domain" description="Teneurin-like YD-shell" evidence="5">
    <location>
        <begin position="998"/>
        <end position="1292"/>
    </location>
</feature>
<keyword evidence="7" id="KW-1185">Reference proteome</keyword>
<protein>
    <submittedName>
        <fullName evidence="6">DUF6531 domain-containing protein</fullName>
    </submittedName>
</protein>
<evidence type="ECO:0000259" key="5">
    <source>
        <dbReference type="Pfam" id="PF25023"/>
    </source>
</evidence>
<dbReference type="InterPro" id="IPR056823">
    <property type="entry name" value="TEN-like_YD-shell"/>
</dbReference>
<dbReference type="Pfam" id="PF05593">
    <property type="entry name" value="RHS_repeat"/>
    <property type="match status" value="2"/>
</dbReference>
<name>A0ABS9HW28_9GAMM</name>
<evidence type="ECO:0000256" key="2">
    <source>
        <dbReference type="SAM" id="MobiDB-lite"/>
    </source>
</evidence>